<evidence type="ECO:0000256" key="5">
    <source>
        <dbReference type="ARBA" id="ARBA00023136"/>
    </source>
</evidence>
<comment type="subcellular location">
    <subcellularLocation>
        <location evidence="1">Membrane</location>
        <topology evidence="1">Multi-pass membrane protein</topology>
    </subcellularLocation>
</comment>
<dbReference type="GO" id="GO:0042372">
    <property type="term" value="P:phylloquinone biosynthetic process"/>
    <property type="evidence" value="ECO:0007669"/>
    <property type="project" value="InterPro"/>
</dbReference>
<feature type="transmembrane region" description="Helical" evidence="6">
    <location>
        <begin position="21"/>
        <end position="41"/>
    </location>
</feature>
<feature type="transmembrane region" description="Helical" evidence="6">
    <location>
        <begin position="335"/>
        <end position="356"/>
    </location>
</feature>
<dbReference type="InterPro" id="IPR026046">
    <property type="entry name" value="UBIAD1"/>
</dbReference>
<dbReference type="HAMAP" id="MF_01938">
    <property type="entry name" value="MenA_2"/>
    <property type="match status" value="1"/>
</dbReference>
<protein>
    <submittedName>
        <fullName evidence="7">1,4-dihydroxy-2-naphthoate polyprenyltransferase</fullName>
    </submittedName>
</protein>
<feature type="transmembrane region" description="Helical" evidence="6">
    <location>
        <begin position="377"/>
        <end position="395"/>
    </location>
</feature>
<feature type="transmembrane region" description="Helical" evidence="6">
    <location>
        <begin position="253"/>
        <end position="271"/>
    </location>
</feature>
<feature type="transmembrane region" description="Helical" evidence="6">
    <location>
        <begin position="101"/>
        <end position="122"/>
    </location>
</feature>
<reference evidence="7" key="2">
    <citation type="submission" date="2019-02" db="EMBL/GenBank/DDBJ databases">
        <authorList>
            <person name="Fussy Z."/>
            <person name="Zahonova K."/>
            <person name="Elias M."/>
        </authorList>
    </citation>
    <scope>NUCLEOTIDE SEQUENCE</scope>
    <source>
        <strain evidence="7">CCAP 1204-17a</strain>
    </source>
</reference>
<feature type="transmembrane region" description="Helical" evidence="6">
    <location>
        <begin position="277"/>
        <end position="293"/>
    </location>
</feature>
<organism evidence="7">
    <name type="scientific">Euglena longa</name>
    <name type="common">Euglenophycean alga</name>
    <name type="synonym">Astasia longa</name>
    <dbReference type="NCBI Taxonomy" id="3037"/>
    <lineage>
        <taxon>Eukaryota</taxon>
        <taxon>Discoba</taxon>
        <taxon>Euglenozoa</taxon>
        <taxon>Euglenida</taxon>
        <taxon>Spirocuta</taxon>
        <taxon>Euglenophyceae</taxon>
        <taxon>Euglenales</taxon>
        <taxon>Euglenaceae</taxon>
        <taxon>Euglena</taxon>
    </lineage>
</organism>
<keyword evidence="4 6" id="KW-1133">Transmembrane helix</keyword>
<keyword evidence="2 7" id="KW-0808">Transferase</keyword>
<evidence type="ECO:0000256" key="2">
    <source>
        <dbReference type="ARBA" id="ARBA00022679"/>
    </source>
</evidence>
<keyword evidence="5 6" id="KW-0472">Membrane</keyword>
<feature type="transmembrane region" description="Helical" evidence="6">
    <location>
        <begin position="178"/>
        <end position="196"/>
    </location>
</feature>
<dbReference type="GO" id="GO:0009234">
    <property type="term" value="P:menaquinone biosynthetic process"/>
    <property type="evidence" value="ECO:0007669"/>
    <property type="project" value="TreeGrafter"/>
</dbReference>
<dbReference type="InterPro" id="IPR011937">
    <property type="entry name" value="DHNA_phytyltransferase_MenA"/>
</dbReference>
<evidence type="ECO:0000256" key="4">
    <source>
        <dbReference type="ARBA" id="ARBA00022989"/>
    </source>
</evidence>
<evidence type="ECO:0000256" key="3">
    <source>
        <dbReference type="ARBA" id="ARBA00022692"/>
    </source>
</evidence>
<dbReference type="GO" id="GO:0016020">
    <property type="term" value="C:membrane"/>
    <property type="evidence" value="ECO:0007669"/>
    <property type="project" value="UniProtKB-SubCell"/>
</dbReference>
<evidence type="ECO:0000256" key="1">
    <source>
        <dbReference type="ARBA" id="ARBA00004141"/>
    </source>
</evidence>
<dbReference type="EMBL" id="MK484704">
    <property type="protein sequence ID" value="QHH26531.1"/>
    <property type="molecule type" value="mRNA"/>
</dbReference>
<dbReference type="Pfam" id="PF01040">
    <property type="entry name" value="UbiA"/>
    <property type="match status" value="1"/>
</dbReference>
<reference evidence="7" key="1">
    <citation type="journal article" date="2019" name="J. ISSAAS">
        <title>An unprecedented combination of metabolic pathways in the cryptic plastid of a non-photosynthetic euglenophyte.</title>
        <authorList>
            <person name="Fuessy Z."/>
            <person name="Zahonova K."/>
            <person name="Tomcala A."/>
            <person name="Krajcovic J."/>
            <person name="Yurchenko V."/>
            <person name="Obornik M."/>
            <person name="Elias M."/>
        </authorList>
    </citation>
    <scope>NUCLEOTIDE SEQUENCE</scope>
    <source>
        <strain evidence="7">CCAP 1204-17a</strain>
    </source>
</reference>
<accession>A0A6B9RG15</accession>
<name>A0A6B9RG15_EUGLO</name>
<evidence type="ECO:0000313" key="7">
    <source>
        <dbReference type="EMBL" id="QHH26531.1"/>
    </source>
</evidence>
<feature type="transmembrane region" description="Helical" evidence="6">
    <location>
        <begin position="401"/>
        <end position="426"/>
    </location>
</feature>
<dbReference type="InterPro" id="IPR000537">
    <property type="entry name" value="UbiA_prenyltransferase"/>
</dbReference>
<keyword evidence="3 6" id="KW-0812">Transmembrane</keyword>
<dbReference type="GO" id="GO:0004659">
    <property type="term" value="F:prenyltransferase activity"/>
    <property type="evidence" value="ECO:0007669"/>
    <property type="project" value="InterPro"/>
</dbReference>
<sequence length="461" mass="48619">MRRPCADAENQPSSMQRTSTLSVSAFVVAFLTTLLLVRIVSAPTANPGSLSARTLMPALRPAIAVVPTAAGRPISLSTQHLLHSGTMSVGPRPLPDARSHISVRAAITCTGGAAVVFVVLIVTRVAGSGVLHQPPCTGCSMTSAWLLHLHSAAASEDVGAARGLAEQQQHLWRAAIKLPMYSVAVMPAIVAGGWLLAFQAEAFRPLQLMLFLVAAVTLLAWENLANDAYDAETGIDVHKPHSVVTLTGRRDRVLLLANVALLAGLALMSFVAYRSSFDVLVLVLGCCALGYLYQGPPFRLGYQGLGEPLCFLAFGPLAFKAALRALGGDVTWWTAWQVGAGPALATTLVLFCSHFHQVEEDQTFGKRSPVVRLGTERAAALIPILVAATLALEVAPVLMGVWPVTCLLALLGLPAGVNLSCLLGQHHARPEAIQGSKFIALQFLQLSSLGLAAGFALSYLL</sequence>
<dbReference type="NCBIfam" id="TIGR02235">
    <property type="entry name" value="menA_cyano-plnt"/>
    <property type="match status" value="1"/>
</dbReference>
<dbReference type="PANTHER" id="PTHR13929:SF0">
    <property type="entry name" value="UBIA PRENYLTRANSFERASE DOMAIN-CONTAINING PROTEIN 1"/>
    <property type="match status" value="1"/>
</dbReference>
<dbReference type="CDD" id="cd13962">
    <property type="entry name" value="PT_UbiA_UBIAD1"/>
    <property type="match status" value="1"/>
</dbReference>
<feature type="transmembrane region" description="Helical" evidence="6">
    <location>
        <begin position="438"/>
        <end position="460"/>
    </location>
</feature>
<proteinExistence type="evidence at transcript level"/>
<evidence type="ECO:0000256" key="6">
    <source>
        <dbReference type="SAM" id="Phobius"/>
    </source>
</evidence>
<dbReference type="AlphaFoldDB" id="A0A6B9RG15"/>
<dbReference type="PANTHER" id="PTHR13929">
    <property type="entry name" value="1,4-DIHYDROXY-2-NAPHTHOATE OCTAPRENYLTRANSFERASE"/>
    <property type="match status" value="1"/>
</dbReference>